<dbReference type="InterPro" id="IPR050328">
    <property type="entry name" value="Dev_Immune_Receptor"/>
</dbReference>
<dbReference type="Gene3D" id="3.80.10.10">
    <property type="entry name" value="Ribonuclease Inhibitor"/>
    <property type="match status" value="1"/>
</dbReference>
<keyword evidence="2" id="KW-1133">Transmembrane helix</keyword>
<keyword evidence="2" id="KW-0812">Transmembrane</keyword>
<keyword evidence="2" id="KW-0472">Membrane</keyword>
<proteinExistence type="predicted"/>
<dbReference type="InterPro" id="IPR032675">
    <property type="entry name" value="LRR_dom_sf"/>
</dbReference>
<dbReference type="Pfam" id="PF13855">
    <property type="entry name" value="LRR_8"/>
    <property type="match status" value="1"/>
</dbReference>
<dbReference type="EMBL" id="OU895880">
    <property type="protein sequence ID" value="CAG9810034.1"/>
    <property type="molecule type" value="Genomic_DNA"/>
</dbReference>
<evidence type="ECO:0000256" key="2">
    <source>
        <dbReference type="SAM" id="Phobius"/>
    </source>
</evidence>
<name>A0A9N9S846_9DIPT</name>
<keyword evidence="1 3" id="KW-0732">Signal</keyword>
<feature type="signal peptide" evidence="3">
    <location>
        <begin position="1"/>
        <end position="20"/>
    </location>
</feature>
<dbReference type="Proteomes" id="UP001153620">
    <property type="component" value="Chromosome 4"/>
</dbReference>
<sequence length="317" mass="36835">MNILGFSILYLTAITSLTSTLLIHCEFEDEDFEHVGEFYSCNIENLVFNPDENSPANFIGEHTNSSLSNDDVKAVKTDFHRMIYFPQSINDTFKNLEVIYLNDGFLSKITQRDLQPFPKLKMLDLFENQLEVLEENLFKYNLELISVWLSNNRIYEIHAEVFDHLVYLRFLHLSGNACVARTAREGNRTEVLELIKEAKDGCAPGKVIITSTSATNRFKFLNISDSEIKLFDTERELKEFEEEFGDILHLNSEIMKEFQDLKDQIWELRKTNKNLTFFIFVLSIVVVIMSIVIYAGHKRLRDYNIEGIAKVSMSRLI</sequence>
<dbReference type="SUPFAM" id="SSF52058">
    <property type="entry name" value="L domain-like"/>
    <property type="match status" value="1"/>
</dbReference>
<reference evidence="4" key="2">
    <citation type="submission" date="2022-10" db="EMBL/GenBank/DDBJ databases">
        <authorList>
            <consortium name="ENA_rothamsted_submissions"/>
            <consortium name="culmorum"/>
            <person name="King R."/>
        </authorList>
    </citation>
    <scope>NUCLEOTIDE SEQUENCE</scope>
</reference>
<protein>
    <submittedName>
        <fullName evidence="4">Uncharacterized protein</fullName>
    </submittedName>
</protein>
<dbReference type="InterPro" id="IPR001611">
    <property type="entry name" value="Leu-rich_rpt"/>
</dbReference>
<dbReference type="AlphaFoldDB" id="A0A9N9S846"/>
<evidence type="ECO:0000313" key="4">
    <source>
        <dbReference type="EMBL" id="CAG9810034.1"/>
    </source>
</evidence>
<keyword evidence="5" id="KW-1185">Reference proteome</keyword>
<dbReference type="PANTHER" id="PTHR24373">
    <property type="entry name" value="SLIT RELATED LEUCINE-RICH REPEAT NEURONAL PROTEIN"/>
    <property type="match status" value="1"/>
</dbReference>
<evidence type="ECO:0000256" key="1">
    <source>
        <dbReference type="ARBA" id="ARBA00022729"/>
    </source>
</evidence>
<dbReference type="OrthoDB" id="7789549at2759"/>
<feature type="chain" id="PRO_5040400068" evidence="3">
    <location>
        <begin position="21"/>
        <end position="317"/>
    </location>
</feature>
<organism evidence="4 5">
    <name type="scientific">Chironomus riparius</name>
    <dbReference type="NCBI Taxonomy" id="315576"/>
    <lineage>
        <taxon>Eukaryota</taxon>
        <taxon>Metazoa</taxon>
        <taxon>Ecdysozoa</taxon>
        <taxon>Arthropoda</taxon>
        <taxon>Hexapoda</taxon>
        <taxon>Insecta</taxon>
        <taxon>Pterygota</taxon>
        <taxon>Neoptera</taxon>
        <taxon>Endopterygota</taxon>
        <taxon>Diptera</taxon>
        <taxon>Nematocera</taxon>
        <taxon>Chironomoidea</taxon>
        <taxon>Chironomidae</taxon>
        <taxon>Chironominae</taxon>
        <taxon>Chironomus</taxon>
    </lineage>
</organism>
<accession>A0A9N9S846</accession>
<feature type="transmembrane region" description="Helical" evidence="2">
    <location>
        <begin position="275"/>
        <end position="295"/>
    </location>
</feature>
<gene>
    <name evidence="4" type="ORF">CHIRRI_LOCUS12851</name>
</gene>
<evidence type="ECO:0000313" key="5">
    <source>
        <dbReference type="Proteomes" id="UP001153620"/>
    </source>
</evidence>
<reference evidence="4" key="1">
    <citation type="submission" date="2022-01" db="EMBL/GenBank/DDBJ databases">
        <authorList>
            <person name="King R."/>
        </authorList>
    </citation>
    <scope>NUCLEOTIDE SEQUENCE</scope>
</reference>
<dbReference type="PANTHER" id="PTHR24373:SF275">
    <property type="entry name" value="TIR DOMAIN-CONTAINING PROTEIN"/>
    <property type="match status" value="1"/>
</dbReference>
<evidence type="ECO:0000256" key="3">
    <source>
        <dbReference type="SAM" id="SignalP"/>
    </source>
</evidence>